<evidence type="ECO:0000313" key="2">
    <source>
        <dbReference type="Proteomes" id="UP001597024"/>
    </source>
</evidence>
<protein>
    <recommendedName>
        <fullName evidence="3">S1 motif domain-containing protein</fullName>
    </recommendedName>
</protein>
<comment type="caution">
    <text evidence="1">The sequence shown here is derived from an EMBL/GenBank/DDBJ whole genome shotgun (WGS) entry which is preliminary data.</text>
</comment>
<sequence>MVRMPSPAQPRVSLWQRVRVLARIVLALLVLLLTALDEGISALLGWPPLLPTLRHLAAVVAGECRAASDRFTNGDVVEADVIDTDEEVWR</sequence>
<organism evidence="1 2">
    <name type="scientific">Streptosporangium algeriense</name>
    <dbReference type="NCBI Taxonomy" id="1682748"/>
    <lineage>
        <taxon>Bacteria</taxon>
        <taxon>Bacillati</taxon>
        <taxon>Actinomycetota</taxon>
        <taxon>Actinomycetes</taxon>
        <taxon>Streptosporangiales</taxon>
        <taxon>Streptosporangiaceae</taxon>
        <taxon>Streptosporangium</taxon>
    </lineage>
</organism>
<dbReference type="EMBL" id="JBHTHX010001038">
    <property type="protein sequence ID" value="MFD0887734.1"/>
    <property type="molecule type" value="Genomic_DNA"/>
</dbReference>
<proteinExistence type="predicted"/>
<name>A0ABW3DVE7_9ACTN</name>
<evidence type="ECO:0008006" key="3">
    <source>
        <dbReference type="Google" id="ProtNLM"/>
    </source>
</evidence>
<reference evidence="2" key="1">
    <citation type="journal article" date="2019" name="Int. J. Syst. Evol. Microbiol.">
        <title>The Global Catalogue of Microorganisms (GCM) 10K type strain sequencing project: providing services to taxonomists for standard genome sequencing and annotation.</title>
        <authorList>
            <consortium name="The Broad Institute Genomics Platform"/>
            <consortium name="The Broad Institute Genome Sequencing Center for Infectious Disease"/>
            <person name="Wu L."/>
            <person name="Ma J."/>
        </authorList>
    </citation>
    <scope>NUCLEOTIDE SEQUENCE [LARGE SCALE GENOMIC DNA]</scope>
    <source>
        <strain evidence="2">CCUG 62974</strain>
    </source>
</reference>
<gene>
    <name evidence="1" type="ORF">ACFQ08_24600</name>
</gene>
<keyword evidence="2" id="KW-1185">Reference proteome</keyword>
<accession>A0ABW3DVE7</accession>
<dbReference type="Proteomes" id="UP001597024">
    <property type="component" value="Unassembled WGS sequence"/>
</dbReference>
<evidence type="ECO:0000313" key="1">
    <source>
        <dbReference type="EMBL" id="MFD0887734.1"/>
    </source>
</evidence>